<sequence length="345" mass="39160">MSFSIVMTLLQQAAKYLKKALPLMLKYRIPTTPVNYALWYAYVSERNPMLNASLDEAVSQYNTCPPSTAELLYRHHLAPEEELDVRGMRQSMEAITTELSQSLKDTSCDADSFRAKIERNFGRLSRLDQETMDLEQVMGMVRALVQDSDDIRSSTDYLSSQLSKAQQEIDSLRLQLQNTEKDILLDALTGCLNRRAFDADFDSLLSQSPKGCCLILVDVDHFKRFNDEYGHLLGDQVLKAVAKRLQDGCHDGAKLYRFGGEEFAILVPTSQLRVARQLAEAMRRALEKVCVRDRRKGLLISNISASFGVAEWQQMDTRQSLTERADTLLYEAKRLGRNRVMPISG</sequence>
<protein>
    <recommendedName>
        <fullName evidence="1">diguanylate cyclase</fullName>
        <ecNumber evidence="1">2.7.7.65</ecNumber>
    </recommendedName>
</protein>
<dbReference type="Pfam" id="PF00990">
    <property type="entry name" value="GGDEF"/>
    <property type="match status" value="1"/>
</dbReference>
<proteinExistence type="predicted"/>
<evidence type="ECO:0000313" key="3">
    <source>
        <dbReference type="EMBL" id="GGE63531.1"/>
    </source>
</evidence>
<dbReference type="EMBL" id="BMKO01000001">
    <property type="protein sequence ID" value="GGE63531.1"/>
    <property type="molecule type" value="Genomic_DNA"/>
</dbReference>
<dbReference type="Gene3D" id="3.30.70.270">
    <property type="match status" value="1"/>
</dbReference>
<accession>A0ABQ1SVN8</accession>
<reference evidence="4" key="1">
    <citation type="journal article" date="2019" name="Int. J. Syst. Evol. Microbiol.">
        <title>The Global Catalogue of Microorganisms (GCM) 10K type strain sequencing project: providing services to taxonomists for standard genome sequencing and annotation.</title>
        <authorList>
            <consortium name="The Broad Institute Genomics Platform"/>
            <consortium name="The Broad Institute Genome Sequencing Center for Infectious Disease"/>
            <person name="Wu L."/>
            <person name="Ma J."/>
        </authorList>
    </citation>
    <scope>NUCLEOTIDE SEQUENCE [LARGE SCALE GENOMIC DNA]</scope>
    <source>
        <strain evidence="4">CGMCC 1.16033</strain>
    </source>
</reference>
<dbReference type="InterPro" id="IPR043128">
    <property type="entry name" value="Rev_trsase/Diguanyl_cyclase"/>
</dbReference>
<evidence type="ECO:0000259" key="2">
    <source>
        <dbReference type="PROSITE" id="PS50887"/>
    </source>
</evidence>
<dbReference type="Proteomes" id="UP000606498">
    <property type="component" value="Unassembled WGS sequence"/>
</dbReference>
<comment type="caution">
    <text evidence="3">The sequence shown here is derived from an EMBL/GenBank/DDBJ whole genome shotgun (WGS) entry which is preliminary data.</text>
</comment>
<evidence type="ECO:0000256" key="1">
    <source>
        <dbReference type="ARBA" id="ARBA00012528"/>
    </source>
</evidence>
<feature type="domain" description="GGDEF" evidence="2">
    <location>
        <begin position="210"/>
        <end position="345"/>
    </location>
</feature>
<dbReference type="PANTHER" id="PTHR45138:SF2">
    <property type="entry name" value="DIGUANYLATE CYCLASE VDCA"/>
    <property type="match status" value="1"/>
</dbReference>
<keyword evidence="4" id="KW-1185">Reference proteome</keyword>
<organism evidence="3 4">
    <name type="scientific">Shewanella carassii</name>
    <dbReference type="NCBI Taxonomy" id="1987584"/>
    <lineage>
        <taxon>Bacteria</taxon>
        <taxon>Pseudomonadati</taxon>
        <taxon>Pseudomonadota</taxon>
        <taxon>Gammaproteobacteria</taxon>
        <taxon>Alteromonadales</taxon>
        <taxon>Shewanellaceae</taxon>
        <taxon>Shewanella</taxon>
    </lineage>
</organism>
<dbReference type="InterPro" id="IPR000160">
    <property type="entry name" value="GGDEF_dom"/>
</dbReference>
<dbReference type="InterPro" id="IPR029787">
    <property type="entry name" value="Nucleotide_cyclase"/>
</dbReference>
<dbReference type="PANTHER" id="PTHR45138">
    <property type="entry name" value="REGULATORY COMPONENTS OF SENSORY TRANSDUCTION SYSTEM"/>
    <property type="match status" value="1"/>
</dbReference>
<dbReference type="SMART" id="SM00267">
    <property type="entry name" value="GGDEF"/>
    <property type="match status" value="1"/>
</dbReference>
<dbReference type="CDD" id="cd01949">
    <property type="entry name" value="GGDEF"/>
    <property type="match status" value="1"/>
</dbReference>
<dbReference type="PROSITE" id="PS50887">
    <property type="entry name" value="GGDEF"/>
    <property type="match status" value="1"/>
</dbReference>
<gene>
    <name evidence="3" type="ORF">GCM10011520_00300</name>
</gene>
<dbReference type="EC" id="2.7.7.65" evidence="1"/>
<dbReference type="NCBIfam" id="TIGR00254">
    <property type="entry name" value="GGDEF"/>
    <property type="match status" value="1"/>
</dbReference>
<dbReference type="SUPFAM" id="SSF55073">
    <property type="entry name" value="Nucleotide cyclase"/>
    <property type="match status" value="1"/>
</dbReference>
<dbReference type="InterPro" id="IPR050469">
    <property type="entry name" value="Diguanylate_Cyclase"/>
</dbReference>
<evidence type="ECO:0000313" key="4">
    <source>
        <dbReference type="Proteomes" id="UP000606498"/>
    </source>
</evidence>
<name>A0ABQ1SVN8_9GAMM</name>